<dbReference type="Gene3D" id="2.60.40.1180">
    <property type="entry name" value="Golgi alpha-mannosidase II"/>
    <property type="match status" value="1"/>
</dbReference>
<dbReference type="Pfam" id="PF15780">
    <property type="entry name" value="ASH"/>
    <property type="match status" value="2"/>
</dbReference>
<reference evidence="6 7" key="1">
    <citation type="journal article" date="2018" name="Front. Microbiol.">
        <title>Hydrolytic Capabilities as a Key to Environmental Success: Chitinolytic and Cellulolytic Acidobacteria From Acidic Sub-arctic Soils and Boreal Peatlands.</title>
        <authorList>
            <person name="Belova S.E."/>
            <person name="Ravin N.V."/>
            <person name="Pankratov T.A."/>
            <person name="Rakitin A.L."/>
            <person name="Ivanova A.A."/>
            <person name="Beletsky A.V."/>
            <person name="Mardanov A.V."/>
            <person name="Sinninghe Damste J.S."/>
            <person name="Dedysh S.N."/>
        </authorList>
    </citation>
    <scope>NUCLEOTIDE SEQUENCE [LARGE SCALE GENOMIC DNA]</scope>
    <source>
        <strain evidence="6 7">SBC82</strain>
    </source>
</reference>
<evidence type="ECO:0000256" key="1">
    <source>
        <dbReference type="ARBA" id="ARBA00004496"/>
    </source>
</evidence>
<dbReference type="InterPro" id="IPR024745">
    <property type="entry name" value="GH44_cat"/>
</dbReference>
<dbReference type="Gene3D" id="3.20.20.80">
    <property type="entry name" value="Glycosidases"/>
    <property type="match status" value="1"/>
</dbReference>
<dbReference type="SUPFAM" id="SSF51445">
    <property type="entry name" value="(Trans)glycosidases"/>
    <property type="match status" value="1"/>
</dbReference>
<comment type="subcellular location">
    <subcellularLocation>
        <location evidence="1">Cytoplasm</location>
    </subcellularLocation>
</comment>
<dbReference type="InterPro" id="IPR017853">
    <property type="entry name" value="GH"/>
</dbReference>
<feature type="signal peptide" evidence="3">
    <location>
        <begin position="1"/>
        <end position="26"/>
    </location>
</feature>
<dbReference type="Gene3D" id="2.60.40.10">
    <property type="entry name" value="Immunoglobulins"/>
    <property type="match status" value="2"/>
</dbReference>
<dbReference type="AlphaFoldDB" id="A0A2Z5FWY4"/>
<dbReference type="NCBIfam" id="NF012200">
    <property type="entry name" value="choice_anch_D"/>
    <property type="match status" value="2"/>
</dbReference>
<evidence type="ECO:0000256" key="3">
    <source>
        <dbReference type="SAM" id="SignalP"/>
    </source>
</evidence>
<dbReference type="EMBL" id="CP030840">
    <property type="protein sequence ID" value="AXC11409.1"/>
    <property type="molecule type" value="Genomic_DNA"/>
</dbReference>
<feature type="chain" id="PRO_5016428491" evidence="3">
    <location>
        <begin position="27"/>
        <end position="736"/>
    </location>
</feature>
<dbReference type="InterPro" id="IPR031549">
    <property type="entry name" value="ASH"/>
</dbReference>
<sequence length="736" mass="77191">MVTKLQSLFAVFSLAAALWNSANGHAQTTPVLSVNAAANQHAINPNIYGIASYGLDASFAQEIQVPNVRWGGDGASRYNWEVDSSNSGFDWYFMGGSGVSNPVPSASADLMINTYKSANAGALITIPIIPYVNNSSAWSCSFPTSIYGAQQSTNPYVHPNGEDCGNSISSTGAQLTDIDIVANNLPNSTALQQGWLRHLVSTFGAAAQGGVPFYQLDNEPSGWGNTHRDIEPNGANYKTIISLGQQYAAAIKQVDPTATVLGPSDFTLGGWVGTPSLQNNLYAGQYYLQKMATYNRANGKRILDYFDEHYYPQFTDATSQLASTRTFWDPTYNGGTWVEQYDFDGPMQLIPRFQQWIAQYYPGTGLSFSEYSIDSGNKLITDGLAEADVLGIFGWQQVDLANMWSPPAPTDPIAYAFRLYRNYDGLGSQFGATSISAGSSDPAALPIYGAFRSSDGSLTLVVLNKTTAATPTTLSLGNFSAAGSAAIYSYSNADLTQITSQGNVSLVANSLTYTYPAYSATMIVVAPPLGEAVGASSRALQFGTAPFGTSTSLSLNLTNHSSAGAVTATASINGPSYLLSANGCKAGIKPGNSCALQVAFSPVKIGPHNDILTITPSAGPAISVELSGIASAAAVSILPASGLAFGTIAFGTTATLPLTIKNVASAGAVTATETINGPSYKVLANNCLTGVTEGQTCTMQVEFDPRSAAPHNDVMTITTNSGDVYRVNLTGVASQP</sequence>
<keyword evidence="3" id="KW-0732">Signal</keyword>
<evidence type="ECO:0000259" key="4">
    <source>
        <dbReference type="Pfam" id="PF12891"/>
    </source>
</evidence>
<feature type="domain" description="Glycoside hydrolase family 44 catalytic" evidence="4">
    <location>
        <begin position="85"/>
        <end position="313"/>
    </location>
</feature>
<organism evidence="6 7">
    <name type="scientific">Acidisarcina polymorpha</name>
    <dbReference type="NCBI Taxonomy" id="2211140"/>
    <lineage>
        <taxon>Bacteria</taxon>
        <taxon>Pseudomonadati</taxon>
        <taxon>Acidobacteriota</taxon>
        <taxon>Terriglobia</taxon>
        <taxon>Terriglobales</taxon>
        <taxon>Acidobacteriaceae</taxon>
        <taxon>Acidisarcina</taxon>
    </lineage>
</organism>
<keyword evidence="2" id="KW-0963">Cytoplasm</keyword>
<proteinExistence type="predicted"/>
<feature type="domain" description="Abnormal spindle-like microcephaly-associated protein ASH" evidence="5">
    <location>
        <begin position="537"/>
        <end position="616"/>
    </location>
</feature>
<protein>
    <submittedName>
        <fullName evidence="6">Cellulase, putative</fullName>
    </submittedName>
</protein>
<evidence type="ECO:0000259" key="5">
    <source>
        <dbReference type="Pfam" id="PF15780"/>
    </source>
</evidence>
<dbReference type="Proteomes" id="UP000253606">
    <property type="component" value="Chromosome"/>
</dbReference>
<dbReference type="InterPro" id="IPR013783">
    <property type="entry name" value="Ig-like_fold"/>
</dbReference>
<evidence type="ECO:0000313" key="6">
    <source>
        <dbReference type="EMBL" id="AXC11409.1"/>
    </source>
</evidence>
<dbReference type="InterPro" id="IPR013780">
    <property type="entry name" value="Glyco_hydro_b"/>
</dbReference>
<evidence type="ECO:0000313" key="7">
    <source>
        <dbReference type="Proteomes" id="UP000253606"/>
    </source>
</evidence>
<feature type="domain" description="Abnormal spindle-like microcephaly-associated protein ASH" evidence="5">
    <location>
        <begin position="643"/>
        <end position="721"/>
    </location>
</feature>
<accession>A0A2Z5FWY4</accession>
<dbReference type="KEGG" id="abas:ACPOL_2075"/>
<dbReference type="Pfam" id="PF12891">
    <property type="entry name" value="Glyco_hydro_44"/>
    <property type="match status" value="1"/>
</dbReference>
<evidence type="ECO:0000256" key="2">
    <source>
        <dbReference type="ARBA" id="ARBA00022490"/>
    </source>
</evidence>
<dbReference type="RefSeq" id="WP_114206863.1">
    <property type="nucleotide sequence ID" value="NZ_CP030840.1"/>
</dbReference>
<gene>
    <name evidence="6" type="ORF">ACPOL_2075</name>
</gene>
<keyword evidence="7" id="KW-1185">Reference proteome</keyword>
<name>A0A2Z5FWY4_9BACT</name>
<dbReference type="OrthoDB" id="9803686at2"/>
<dbReference type="GO" id="GO:0005737">
    <property type="term" value="C:cytoplasm"/>
    <property type="evidence" value="ECO:0007669"/>
    <property type="project" value="UniProtKB-SubCell"/>
</dbReference>